<evidence type="ECO:0000256" key="1">
    <source>
        <dbReference type="SAM" id="Phobius"/>
    </source>
</evidence>
<keyword evidence="4" id="KW-1185">Reference proteome</keyword>
<dbReference type="KEGG" id="wsu:WS2021"/>
<dbReference type="PANTHER" id="PTHR36698:SF2">
    <property type="entry name" value="MCE_MLAD DOMAIN-CONTAINING PROTEIN"/>
    <property type="match status" value="1"/>
</dbReference>
<evidence type="ECO:0000313" key="4">
    <source>
        <dbReference type="Proteomes" id="UP000000422"/>
    </source>
</evidence>
<dbReference type="HOGENOM" id="CLU_013850_0_0_7"/>
<gene>
    <name evidence="3" type="ordered locus">WS2021</name>
</gene>
<keyword evidence="1" id="KW-0812">Transmembrane</keyword>
<protein>
    <recommendedName>
        <fullName evidence="2">Mce/MlaD domain-containing protein</fullName>
    </recommendedName>
</protein>
<dbReference type="InterPro" id="IPR003399">
    <property type="entry name" value="Mce/MlaD"/>
</dbReference>
<reference evidence="3 4" key="1">
    <citation type="journal article" date="2003" name="Proc. Natl. Acad. Sci. U.S.A.">
        <title>Complete genome sequence and analysis of Wolinella succinogenes.</title>
        <authorList>
            <person name="Baar C."/>
            <person name="Eppinger M."/>
            <person name="Raddatz G."/>
            <person name="Simon JM."/>
            <person name="Lanz C."/>
            <person name="Klimmek O."/>
            <person name="Nandakumar R."/>
            <person name="Gross R."/>
            <person name="Rosinus A."/>
            <person name="Keller H."/>
            <person name="Jagtap P."/>
            <person name="Linke B."/>
            <person name="Meyer F."/>
            <person name="Lederer H."/>
            <person name="Schuster S.C."/>
        </authorList>
    </citation>
    <scope>NUCLEOTIDE SEQUENCE [LARGE SCALE GENOMIC DNA]</scope>
    <source>
        <strain evidence="4">ATCC 29543 / DSM 1740 / CCUG 13145 / JCM 31913 / LMG 7466 / NCTC 11488 / FDC 602W</strain>
    </source>
</reference>
<dbReference type="AlphaFoldDB" id="Q7MQT8"/>
<evidence type="ECO:0000313" key="3">
    <source>
        <dbReference type="EMBL" id="CAE11023.1"/>
    </source>
</evidence>
<dbReference type="RefSeq" id="WP_011139805.1">
    <property type="nucleotide sequence ID" value="NC_005090.1"/>
</dbReference>
<sequence length="298" mass="33496">MENRLSYTLVGGFFIACMVAMALFVWWIGRYGEDREAYRPYYLLTKELQSGIKKQTPVRFQGIPVGFVRGFDFSKEHSGWIEIELWVEQEIPIKRDSLAVIESQGLSGISYIAIKQGSEDSPLFGRDEKAILNLGETLVEKIGGRADMISQDLSVTLGRINALLEEKNLQKIASILESTDRVMLHLAQGTQKLESAMEAGALMMNATQKTLGGVDETLRIAQEELRGAGELRSAIQRRIEGGEYDLRSALVPWMVQSEELMLELHSTLKESRGVMQEWRASPYRFLFSETISPKGPGE</sequence>
<accession>Q7MQT8</accession>
<dbReference type="EMBL" id="BX571662">
    <property type="protein sequence ID" value="CAE11023.1"/>
    <property type="molecule type" value="Genomic_DNA"/>
</dbReference>
<dbReference type="PANTHER" id="PTHR36698">
    <property type="entry name" value="BLL5892 PROTEIN"/>
    <property type="match status" value="1"/>
</dbReference>
<keyword evidence="1" id="KW-1133">Transmembrane helix</keyword>
<dbReference type="Proteomes" id="UP000000422">
    <property type="component" value="Chromosome"/>
</dbReference>
<feature type="transmembrane region" description="Helical" evidence="1">
    <location>
        <begin position="6"/>
        <end position="29"/>
    </location>
</feature>
<keyword evidence="1" id="KW-0472">Membrane</keyword>
<proteinExistence type="predicted"/>
<evidence type="ECO:0000259" key="2">
    <source>
        <dbReference type="Pfam" id="PF02470"/>
    </source>
</evidence>
<name>Q7MQT8_WOLSU</name>
<dbReference type="Pfam" id="PF02470">
    <property type="entry name" value="MlaD"/>
    <property type="match status" value="1"/>
</dbReference>
<dbReference type="STRING" id="273121.WS2021"/>
<dbReference type="eggNOG" id="COG1463">
    <property type="taxonomic scope" value="Bacteria"/>
</dbReference>
<dbReference type="PROSITE" id="PS51257">
    <property type="entry name" value="PROKAR_LIPOPROTEIN"/>
    <property type="match status" value="1"/>
</dbReference>
<feature type="domain" description="Mce/MlaD" evidence="2">
    <location>
        <begin position="39"/>
        <end position="117"/>
    </location>
</feature>
<organism evidence="4">
    <name type="scientific">Wolinella succinogenes (strain ATCC 29543 / DSM 1740 / CCUG 13145 / JCM 31913 / LMG 7466 / NCTC 11488 / FDC 602W)</name>
    <name type="common">Vibrio succinogenes</name>
    <dbReference type="NCBI Taxonomy" id="273121"/>
    <lineage>
        <taxon>Bacteria</taxon>
        <taxon>Pseudomonadati</taxon>
        <taxon>Campylobacterota</taxon>
        <taxon>Epsilonproteobacteria</taxon>
        <taxon>Campylobacterales</taxon>
        <taxon>Helicobacteraceae</taxon>
        <taxon>Wolinella</taxon>
    </lineage>
</organism>